<accession>A0AAN7CZH5</accession>
<evidence type="ECO:0000313" key="3">
    <source>
        <dbReference type="Proteomes" id="UP001303647"/>
    </source>
</evidence>
<keyword evidence="3" id="KW-1185">Reference proteome</keyword>
<comment type="caution">
    <text evidence="2">The sequence shown here is derived from an EMBL/GenBank/DDBJ whole genome shotgun (WGS) entry which is preliminary data.</text>
</comment>
<organism evidence="2 3">
    <name type="scientific">Corynascus novoguineensis</name>
    <dbReference type="NCBI Taxonomy" id="1126955"/>
    <lineage>
        <taxon>Eukaryota</taxon>
        <taxon>Fungi</taxon>
        <taxon>Dikarya</taxon>
        <taxon>Ascomycota</taxon>
        <taxon>Pezizomycotina</taxon>
        <taxon>Sordariomycetes</taxon>
        <taxon>Sordariomycetidae</taxon>
        <taxon>Sordariales</taxon>
        <taxon>Chaetomiaceae</taxon>
        <taxon>Corynascus</taxon>
    </lineage>
</organism>
<evidence type="ECO:0000256" key="1">
    <source>
        <dbReference type="SAM" id="MobiDB-lite"/>
    </source>
</evidence>
<protein>
    <submittedName>
        <fullName evidence="2">Uncharacterized protein</fullName>
    </submittedName>
</protein>
<proteinExistence type="predicted"/>
<reference evidence="2" key="2">
    <citation type="submission" date="2023-05" db="EMBL/GenBank/DDBJ databases">
        <authorList>
            <consortium name="Lawrence Berkeley National Laboratory"/>
            <person name="Steindorff A."/>
            <person name="Hensen N."/>
            <person name="Bonometti L."/>
            <person name="Westerberg I."/>
            <person name="Brannstrom I.O."/>
            <person name="Guillou S."/>
            <person name="Cros-Aarteil S."/>
            <person name="Calhoun S."/>
            <person name="Haridas S."/>
            <person name="Kuo A."/>
            <person name="Mondo S."/>
            <person name="Pangilinan J."/>
            <person name="Riley R."/>
            <person name="Labutti K."/>
            <person name="Andreopoulos B."/>
            <person name="Lipzen A."/>
            <person name="Chen C."/>
            <person name="Yanf M."/>
            <person name="Daum C."/>
            <person name="Ng V."/>
            <person name="Clum A."/>
            <person name="Ohm R."/>
            <person name="Martin F."/>
            <person name="Silar P."/>
            <person name="Natvig D."/>
            <person name="Lalanne C."/>
            <person name="Gautier V."/>
            <person name="Ament-Velasquez S.L."/>
            <person name="Kruys A."/>
            <person name="Hutchinson M.I."/>
            <person name="Powell A.J."/>
            <person name="Barry K."/>
            <person name="Miller A.N."/>
            <person name="Grigoriev I.V."/>
            <person name="Debuchy R."/>
            <person name="Gladieux P."/>
            <person name="Thoren M.H."/>
            <person name="Johannesson H."/>
        </authorList>
    </citation>
    <scope>NUCLEOTIDE SEQUENCE</scope>
    <source>
        <strain evidence="2">CBS 359.72</strain>
    </source>
</reference>
<gene>
    <name evidence="2" type="ORF">C7999DRAFT_28517</name>
</gene>
<sequence length="114" mass="12866">MAKLFQRRHSAPKALVDQSAYLSLLDPAASVEERSREQSRGKTADSHARLWMAVAESGSSWVVERPPTRKLIKEMNGTGRPSSSFELSDSDAEKEKGVVRRHLSKLKELYRRAK</sequence>
<reference evidence="2" key="1">
    <citation type="journal article" date="2023" name="Mol. Phylogenet. Evol.">
        <title>Genome-scale phylogeny and comparative genomics of the fungal order Sordariales.</title>
        <authorList>
            <person name="Hensen N."/>
            <person name="Bonometti L."/>
            <person name="Westerberg I."/>
            <person name="Brannstrom I.O."/>
            <person name="Guillou S."/>
            <person name="Cros-Aarteil S."/>
            <person name="Calhoun S."/>
            <person name="Haridas S."/>
            <person name="Kuo A."/>
            <person name="Mondo S."/>
            <person name="Pangilinan J."/>
            <person name="Riley R."/>
            <person name="LaButti K."/>
            <person name="Andreopoulos B."/>
            <person name="Lipzen A."/>
            <person name="Chen C."/>
            <person name="Yan M."/>
            <person name="Daum C."/>
            <person name="Ng V."/>
            <person name="Clum A."/>
            <person name="Steindorff A."/>
            <person name="Ohm R.A."/>
            <person name="Martin F."/>
            <person name="Silar P."/>
            <person name="Natvig D.O."/>
            <person name="Lalanne C."/>
            <person name="Gautier V."/>
            <person name="Ament-Velasquez S.L."/>
            <person name="Kruys A."/>
            <person name="Hutchinson M.I."/>
            <person name="Powell A.J."/>
            <person name="Barry K."/>
            <person name="Miller A.N."/>
            <person name="Grigoriev I.V."/>
            <person name="Debuchy R."/>
            <person name="Gladieux P."/>
            <person name="Hiltunen Thoren M."/>
            <person name="Johannesson H."/>
        </authorList>
    </citation>
    <scope>NUCLEOTIDE SEQUENCE</scope>
    <source>
        <strain evidence="2">CBS 359.72</strain>
    </source>
</reference>
<dbReference type="Proteomes" id="UP001303647">
    <property type="component" value="Unassembled WGS sequence"/>
</dbReference>
<dbReference type="AlphaFoldDB" id="A0AAN7CZH5"/>
<name>A0AAN7CZH5_9PEZI</name>
<dbReference type="EMBL" id="MU857609">
    <property type="protein sequence ID" value="KAK4250926.1"/>
    <property type="molecule type" value="Genomic_DNA"/>
</dbReference>
<evidence type="ECO:0000313" key="2">
    <source>
        <dbReference type="EMBL" id="KAK4250926.1"/>
    </source>
</evidence>
<feature type="region of interest" description="Disordered" evidence="1">
    <location>
        <begin position="73"/>
        <end position="98"/>
    </location>
</feature>